<gene>
    <name evidence="11" type="ORF">SAMN02745225_02124</name>
</gene>
<evidence type="ECO:0000256" key="7">
    <source>
        <dbReference type="ARBA" id="ARBA00022840"/>
    </source>
</evidence>
<dbReference type="GO" id="GO:0016887">
    <property type="term" value="F:ATP hydrolysis activity"/>
    <property type="evidence" value="ECO:0007669"/>
    <property type="project" value="InterPro"/>
</dbReference>
<dbReference type="RefSeq" id="WP_072792279.1">
    <property type="nucleotide sequence ID" value="NZ_FQUL01000044.1"/>
</dbReference>
<comment type="subcellular location">
    <subcellularLocation>
        <location evidence="1">Cell membrane</location>
        <topology evidence="1">Peripheral membrane protein</topology>
    </subcellularLocation>
</comment>
<dbReference type="Proteomes" id="UP000184295">
    <property type="component" value="Unassembled WGS sequence"/>
</dbReference>
<evidence type="ECO:0000256" key="6">
    <source>
        <dbReference type="ARBA" id="ARBA00022741"/>
    </source>
</evidence>
<evidence type="ECO:0000313" key="11">
    <source>
        <dbReference type="EMBL" id="SHE96423.1"/>
    </source>
</evidence>
<dbReference type="PROSITE" id="PS00211">
    <property type="entry name" value="ABC_TRANSPORTER_1"/>
    <property type="match status" value="1"/>
</dbReference>
<proteinExistence type="inferred from homology"/>
<evidence type="ECO:0000256" key="8">
    <source>
        <dbReference type="ARBA" id="ARBA00022967"/>
    </source>
</evidence>
<keyword evidence="8" id="KW-1278">Translocase</keyword>
<dbReference type="InterPro" id="IPR013563">
    <property type="entry name" value="Oligopep_ABC_C"/>
</dbReference>
<dbReference type="Gene3D" id="3.40.50.300">
    <property type="entry name" value="P-loop containing nucleotide triphosphate hydrolases"/>
    <property type="match status" value="1"/>
</dbReference>
<comment type="similarity">
    <text evidence="2">Belongs to the ABC transporter superfamily.</text>
</comment>
<evidence type="ECO:0000256" key="1">
    <source>
        <dbReference type="ARBA" id="ARBA00004202"/>
    </source>
</evidence>
<keyword evidence="9" id="KW-0472">Membrane</keyword>
<dbReference type="SMART" id="SM00382">
    <property type="entry name" value="AAA"/>
    <property type="match status" value="1"/>
</dbReference>
<dbReference type="AlphaFoldDB" id="A0A1M4XT17"/>
<name>A0A1M4XT17_9ACTN</name>
<dbReference type="Pfam" id="PF08352">
    <property type="entry name" value="oligo_HPY"/>
    <property type="match status" value="1"/>
</dbReference>
<protein>
    <submittedName>
        <fullName evidence="11">Peptide/nickel transport system ATP-binding protein</fullName>
    </submittedName>
</protein>
<dbReference type="PANTHER" id="PTHR43297:SF14">
    <property type="entry name" value="ATPASE AAA-TYPE CORE DOMAIN-CONTAINING PROTEIN"/>
    <property type="match status" value="1"/>
</dbReference>
<evidence type="ECO:0000259" key="10">
    <source>
        <dbReference type="PROSITE" id="PS50893"/>
    </source>
</evidence>
<dbReference type="InterPro" id="IPR003593">
    <property type="entry name" value="AAA+_ATPase"/>
</dbReference>
<evidence type="ECO:0000256" key="4">
    <source>
        <dbReference type="ARBA" id="ARBA00022475"/>
    </source>
</evidence>
<dbReference type="GO" id="GO:0015833">
    <property type="term" value="P:peptide transport"/>
    <property type="evidence" value="ECO:0007669"/>
    <property type="project" value="InterPro"/>
</dbReference>
<dbReference type="InterPro" id="IPR017871">
    <property type="entry name" value="ABC_transporter-like_CS"/>
</dbReference>
<dbReference type="InterPro" id="IPR050388">
    <property type="entry name" value="ABC_Ni/Peptide_Import"/>
</dbReference>
<dbReference type="EMBL" id="FQUL01000044">
    <property type="protein sequence ID" value="SHE96423.1"/>
    <property type="molecule type" value="Genomic_DNA"/>
</dbReference>
<evidence type="ECO:0000313" key="12">
    <source>
        <dbReference type="Proteomes" id="UP000184295"/>
    </source>
</evidence>
<keyword evidence="7 11" id="KW-0067">ATP-binding</keyword>
<dbReference type="GO" id="GO:0005886">
    <property type="term" value="C:plasma membrane"/>
    <property type="evidence" value="ECO:0007669"/>
    <property type="project" value="UniProtKB-SubCell"/>
</dbReference>
<dbReference type="InterPro" id="IPR003439">
    <property type="entry name" value="ABC_transporter-like_ATP-bd"/>
</dbReference>
<evidence type="ECO:0000256" key="9">
    <source>
        <dbReference type="ARBA" id="ARBA00023136"/>
    </source>
</evidence>
<keyword evidence="12" id="KW-1185">Reference proteome</keyword>
<organism evidence="11 12">
    <name type="scientific">Ferrithrix thermotolerans DSM 19514</name>
    <dbReference type="NCBI Taxonomy" id="1121881"/>
    <lineage>
        <taxon>Bacteria</taxon>
        <taxon>Bacillati</taxon>
        <taxon>Actinomycetota</taxon>
        <taxon>Acidimicrobiia</taxon>
        <taxon>Acidimicrobiales</taxon>
        <taxon>Acidimicrobiaceae</taxon>
        <taxon>Ferrithrix</taxon>
    </lineage>
</organism>
<sequence>MSKSLVISDLTIRIGGQEVVSQITLELESGRRLGIIGESGSGKSLTVRSILGDIPRYATTEGKVVVQDRSVLELQNSDLLSLRRNTLSLVPQTPSATLDPSMKIGRQIALASDAALTKVVASDGVAKILRLVGFEGNELEIMNRYPHQLSGGQQQRVAVALALWSNPRVLIADEPTSSLDSILARDIVEAIKRYSDSSGASVVLVTHNLHEVIRLCSEVAILYRGHLVEHGITETVFREPMHPYSATLLQAYGYLNGKYISRIGGATVTPNDSLPTPTPKALCPYLNDCPIAKKLCSTTPPPRVTKPGQAACHFALEVRRLSKN</sequence>
<dbReference type="Pfam" id="PF00005">
    <property type="entry name" value="ABC_tran"/>
    <property type="match status" value="1"/>
</dbReference>
<dbReference type="InterPro" id="IPR027417">
    <property type="entry name" value="P-loop_NTPase"/>
</dbReference>
<dbReference type="NCBIfam" id="TIGR01727">
    <property type="entry name" value="oligo_HPY"/>
    <property type="match status" value="1"/>
</dbReference>
<reference evidence="12" key="1">
    <citation type="submission" date="2016-11" db="EMBL/GenBank/DDBJ databases">
        <authorList>
            <person name="Varghese N."/>
            <person name="Submissions S."/>
        </authorList>
    </citation>
    <scope>NUCLEOTIDE SEQUENCE [LARGE SCALE GENOMIC DNA]</scope>
    <source>
        <strain evidence="12">DSM 19514</strain>
    </source>
</reference>
<feature type="domain" description="ABC transporter" evidence="10">
    <location>
        <begin position="5"/>
        <end position="249"/>
    </location>
</feature>
<dbReference type="GO" id="GO:0005524">
    <property type="term" value="F:ATP binding"/>
    <property type="evidence" value="ECO:0007669"/>
    <property type="project" value="UniProtKB-KW"/>
</dbReference>
<keyword evidence="4" id="KW-1003">Cell membrane</keyword>
<dbReference type="CDD" id="cd03257">
    <property type="entry name" value="ABC_NikE_OppD_transporters"/>
    <property type="match status" value="1"/>
</dbReference>
<accession>A0A1M4XT17</accession>
<evidence type="ECO:0000256" key="3">
    <source>
        <dbReference type="ARBA" id="ARBA00022448"/>
    </source>
</evidence>
<dbReference type="OrthoDB" id="3677453at2"/>
<dbReference type="SUPFAM" id="SSF52540">
    <property type="entry name" value="P-loop containing nucleoside triphosphate hydrolases"/>
    <property type="match status" value="1"/>
</dbReference>
<dbReference type="PROSITE" id="PS50893">
    <property type="entry name" value="ABC_TRANSPORTER_2"/>
    <property type="match status" value="1"/>
</dbReference>
<keyword evidence="6" id="KW-0547">Nucleotide-binding</keyword>
<keyword evidence="3" id="KW-0813">Transport</keyword>
<keyword evidence="5" id="KW-0997">Cell inner membrane</keyword>
<evidence type="ECO:0000256" key="5">
    <source>
        <dbReference type="ARBA" id="ARBA00022519"/>
    </source>
</evidence>
<dbReference type="STRING" id="1121881.SAMN02745225_02124"/>
<dbReference type="PANTHER" id="PTHR43297">
    <property type="entry name" value="OLIGOPEPTIDE TRANSPORT ATP-BINDING PROTEIN APPD"/>
    <property type="match status" value="1"/>
</dbReference>
<evidence type="ECO:0000256" key="2">
    <source>
        <dbReference type="ARBA" id="ARBA00005417"/>
    </source>
</evidence>